<dbReference type="InterPro" id="IPR001811">
    <property type="entry name" value="Chemokine_IL8-like_dom"/>
</dbReference>
<feature type="region of interest" description="Disordered" evidence="7">
    <location>
        <begin position="89"/>
        <end position="127"/>
    </location>
</feature>
<evidence type="ECO:0000256" key="3">
    <source>
        <dbReference type="ARBA" id="ARBA00022514"/>
    </source>
</evidence>
<feature type="compositionally biased region" description="Basic residues" evidence="7">
    <location>
        <begin position="94"/>
        <end position="127"/>
    </location>
</feature>
<sequence>MKQSGVSLLLGIIFLTLIGVQGVPIVKKGRCLCINTNQRMIPLKSLKNLKQFSPSPSCQKTEIIAIMKNGTETCLNPDSTNVKKLMKEWEKQVSQKKKQKKGKKTFKKKQGIKKAKRSQRPHQKKTI</sequence>
<gene>
    <name evidence="9" type="ORF">MPIPNATIZW_LOCUS1365</name>
</gene>
<dbReference type="PANTHER" id="PTHR12015:SF210">
    <property type="entry name" value="C-X-C MOTIF CHEMOKINE 9"/>
    <property type="match status" value="1"/>
</dbReference>
<proteinExistence type="inferred from homology"/>
<evidence type="ECO:0000256" key="4">
    <source>
        <dbReference type="ARBA" id="ARBA00022525"/>
    </source>
</evidence>
<evidence type="ECO:0000313" key="9">
    <source>
        <dbReference type="EMBL" id="CAK6433059.1"/>
    </source>
</evidence>
<feature type="chain" id="PRO_5044970162" description="C-X-C motif chemokine" evidence="6">
    <location>
        <begin position="23"/>
        <end position="127"/>
    </location>
</feature>
<comment type="similarity">
    <text evidence="2 6">Belongs to the intercrine alpha (chemokine CxC) family.</text>
</comment>
<dbReference type="Gene3D" id="2.40.50.40">
    <property type="match status" value="1"/>
</dbReference>
<organism evidence="9 10">
    <name type="scientific">Pipistrellus nathusii</name>
    <name type="common">Nathusius' pipistrelle</name>
    <dbReference type="NCBI Taxonomy" id="59473"/>
    <lineage>
        <taxon>Eukaryota</taxon>
        <taxon>Metazoa</taxon>
        <taxon>Chordata</taxon>
        <taxon>Craniata</taxon>
        <taxon>Vertebrata</taxon>
        <taxon>Euteleostomi</taxon>
        <taxon>Mammalia</taxon>
        <taxon>Eutheria</taxon>
        <taxon>Laurasiatheria</taxon>
        <taxon>Chiroptera</taxon>
        <taxon>Yangochiroptera</taxon>
        <taxon>Vespertilionidae</taxon>
        <taxon>Pipistrellus</taxon>
    </lineage>
</organism>
<keyword evidence="6" id="KW-0145">Chemotaxis</keyword>
<dbReference type="PROSITE" id="PS00471">
    <property type="entry name" value="SMALL_CYTOKINES_CXC"/>
    <property type="match status" value="1"/>
</dbReference>
<feature type="signal peptide" evidence="6">
    <location>
        <begin position="1"/>
        <end position="22"/>
    </location>
</feature>
<dbReference type="EMBL" id="OY882858">
    <property type="protein sequence ID" value="CAK6433059.1"/>
    <property type="molecule type" value="Genomic_DNA"/>
</dbReference>
<dbReference type="Proteomes" id="UP001314169">
    <property type="component" value="Chromosome 1"/>
</dbReference>
<protein>
    <recommendedName>
        <fullName evidence="6">C-X-C motif chemokine</fullName>
    </recommendedName>
</protein>
<dbReference type="SMART" id="SM00199">
    <property type="entry name" value="SCY"/>
    <property type="match status" value="1"/>
</dbReference>
<dbReference type="InterPro" id="IPR036048">
    <property type="entry name" value="Interleukin_8-like_sf"/>
</dbReference>
<dbReference type="PANTHER" id="PTHR12015">
    <property type="entry name" value="SMALL INDUCIBLE CYTOKINE A"/>
    <property type="match status" value="1"/>
</dbReference>
<name>A0ABN9Z8M9_PIPNA</name>
<feature type="domain" description="Chemokine interleukin-8-like" evidence="8">
    <location>
        <begin position="28"/>
        <end position="89"/>
    </location>
</feature>
<keyword evidence="4 6" id="KW-0964">Secreted</keyword>
<dbReference type="PRINTS" id="PR00437">
    <property type="entry name" value="SMALLCYTKCXC"/>
</dbReference>
<dbReference type="InterPro" id="IPR001089">
    <property type="entry name" value="Chemokine_CXC"/>
</dbReference>
<accession>A0ABN9Z8M9</accession>
<evidence type="ECO:0000256" key="6">
    <source>
        <dbReference type="RuleBase" id="RU361149"/>
    </source>
</evidence>
<keyword evidence="3 6" id="KW-0202">Cytokine</keyword>
<evidence type="ECO:0000259" key="8">
    <source>
        <dbReference type="SMART" id="SM00199"/>
    </source>
</evidence>
<comment type="subcellular location">
    <subcellularLocation>
        <location evidence="1 6">Secreted</location>
    </subcellularLocation>
</comment>
<keyword evidence="5" id="KW-1015">Disulfide bond</keyword>
<keyword evidence="10" id="KW-1185">Reference proteome</keyword>
<reference evidence="9" key="1">
    <citation type="submission" date="2023-12" db="EMBL/GenBank/DDBJ databases">
        <authorList>
            <person name="Brown T."/>
        </authorList>
    </citation>
    <scope>NUCLEOTIDE SEQUENCE</scope>
</reference>
<dbReference type="SUPFAM" id="SSF54117">
    <property type="entry name" value="Interleukin 8-like chemokines"/>
    <property type="match status" value="1"/>
</dbReference>
<keyword evidence="6" id="KW-0732">Signal</keyword>
<dbReference type="InterPro" id="IPR039809">
    <property type="entry name" value="Chemokine_b/g/d"/>
</dbReference>
<evidence type="ECO:0000256" key="7">
    <source>
        <dbReference type="SAM" id="MobiDB-lite"/>
    </source>
</evidence>
<evidence type="ECO:0000256" key="5">
    <source>
        <dbReference type="ARBA" id="ARBA00023157"/>
    </source>
</evidence>
<dbReference type="InterPro" id="IPR033899">
    <property type="entry name" value="CXC_Chemokine_domain"/>
</dbReference>
<dbReference type="Pfam" id="PF00048">
    <property type="entry name" value="IL8"/>
    <property type="match status" value="1"/>
</dbReference>
<dbReference type="CDD" id="cd00273">
    <property type="entry name" value="Chemokine_CXC"/>
    <property type="match status" value="1"/>
</dbReference>
<evidence type="ECO:0000313" key="10">
    <source>
        <dbReference type="Proteomes" id="UP001314169"/>
    </source>
</evidence>
<dbReference type="InterPro" id="IPR018048">
    <property type="entry name" value="Chemokine_CXC_CS"/>
</dbReference>
<evidence type="ECO:0000256" key="2">
    <source>
        <dbReference type="ARBA" id="ARBA00010665"/>
    </source>
</evidence>
<evidence type="ECO:0000256" key="1">
    <source>
        <dbReference type="ARBA" id="ARBA00004613"/>
    </source>
</evidence>